<feature type="repeat" description="WD" evidence="3">
    <location>
        <begin position="834"/>
        <end position="866"/>
    </location>
</feature>
<dbReference type="PANTHER" id="PTHR22847">
    <property type="entry name" value="WD40 REPEAT PROTEIN"/>
    <property type="match status" value="1"/>
</dbReference>
<dbReference type="PANTHER" id="PTHR22847:SF637">
    <property type="entry name" value="WD REPEAT DOMAIN 5B"/>
    <property type="match status" value="1"/>
</dbReference>
<dbReference type="InterPro" id="IPR027417">
    <property type="entry name" value="P-loop_NTPase"/>
</dbReference>
<feature type="repeat" description="WD" evidence="3">
    <location>
        <begin position="918"/>
        <end position="958"/>
    </location>
</feature>
<feature type="repeat" description="WD" evidence="3">
    <location>
        <begin position="1343"/>
        <end position="1375"/>
    </location>
</feature>
<reference evidence="5" key="1">
    <citation type="submission" date="2023-03" db="EMBL/GenBank/DDBJ databases">
        <title>Massive genome expansion in bonnet fungi (Mycena s.s.) driven by repeated elements and novel gene families across ecological guilds.</title>
        <authorList>
            <consortium name="Lawrence Berkeley National Laboratory"/>
            <person name="Harder C.B."/>
            <person name="Miyauchi S."/>
            <person name="Viragh M."/>
            <person name="Kuo A."/>
            <person name="Thoen E."/>
            <person name="Andreopoulos B."/>
            <person name="Lu D."/>
            <person name="Skrede I."/>
            <person name="Drula E."/>
            <person name="Henrissat B."/>
            <person name="Morin E."/>
            <person name="Kohler A."/>
            <person name="Barry K."/>
            <person name="LaButti K."/>
            <person name="Morin E."/>
            <person name="Salamov A."/>
            <person name="Lipzen A."/>
            <person name="Mereny Z."/>
            <person name="Hegedus B."/>
            <person name="Baldrian P."/>
            <person name="Stursova M."/>
            <person name="Weitz H."/>
            <person name="Taylor A."/>
            <person name="Grigoriev I.V."/>
            <person name="Nagy L.G."/>
            <person name="Martin F."/>
            <person name="Kauserud H."/>
        </authorList>
    </citation>
    <scope>NUCLEOTIDE SEQUENCE</scope>
    <source>
        <strain evidence="5">9284</strain>
    </source>
</reference>
<gene>
    <name evidence="5" type="ORF">FB45DRAFT_867865</name>
</gene>
<dbReference type="InterPro" id="IPR001680">
    <property type="entry name" value="WD40_rpt"/>
</dbReference>
<dbReference type="Proteomes" id="UP001221142">
    <property type="component" value="Unassembled WGS sequence"/>
</dbReference>
<evidence type="ECO:0000259" key="4">
    <source>
        <dbReference type="Pfam" id="PF24883"/>
    </source>
</evidence>
<keyword evidence="1 3" id="KW-0853">WD repeat</keyword>
<dbReference type="SMART" id="SM00320">
    <property type="entry name" value="WD40"/>
    <property type="match status" value="14"/>
</dbReference>
<evidence type="ECO:0000256" key="3">
    <source>
        <dbReference type="PROSITE-ProRule" id="PRU00221"/>
    </source>
</evidence>
<feature type="repeat" description="WD" evidence="3">
    <location>
        <begin position="960"/>
        <end position="1001"/>
    </location>
</feature>
<dbReference type="PROSITE" id="PS00678">
    <property type="entry name" value="WD_REPEATS_1"/>
    <property type="match status" value="7"/>
</dbReference>
<dbReference type="Pfam" id="PF24883">
    <property type="entry name" value="NPHP3_N"/>
    <property type="match status" value="1"/>
</dbReference>
<dbReference type="Gene3D" id="2.130.10.10">
    <property type="entry name" value="YVTN repeat-like/Quinoprotein amine dehydrogenase"/>
    <property type="match status" value="5"/>
</dbReference>
<dbReference type="PRINTS" id="PR00320">
    <property type="entry name" value="GPROTEINBRPT"/>
</dbReference>
<keyword evidence="6" id="KW-1185">Reference proteome</keyword>
<dbReference type="CDD" id="cd00200">
    <property type="entry name" value="WD40"/>
    <property type="match status" value="2"/>
</dbReference>
<dbReference type="InterPro" id="IPR056884">
    <property type="entry name" value="NPHP3-like_N"/>
</dbReference>
<feature type="repeat" description="WD" evidence="3">
    <location>
        <begin position="1046"/>
        <end position="1087"/>
    </location>
</feature>
<feature type="repeat" description="WD" evidence="3">
    <location>
        <begin position="1003"/>
        <end position="1044"/>
    </location>
</feature>
<accession>A0AAD7BRU0</accession>
<dbReference type="Pfam" id="PF00400">
    <property type="entry name" value="WD40"/>
    <property type="match status" value="13"/>
</dbReference>
<keyword evidence="2" id="KW-0677">Repeat</keyword>
<feature type="repeat" description="WD" evidence="3">
    <location>
        <begin position="1132"/>
        <end position="1173"/>
    </location>
</feature>
<organism evidence="5 6">
    <name type="scientific">Roridomyces roridus</name>
    <dbReference type="NCBI Taxonomy" id="1738132"/>
    <lineage>
        <taxon>Eukaryota</taxon>
        <taxon>Fungi</taxon>
        <taxon>Dikarya</taxon>
        <taxon>Basidiomycota</taxon>
        <taxon>Agaricomycotina</taxon>
        <taxon>Agaricomycetes</taxon>
        <taxon>Agaricomycetidae</taxon>
        <taxon>Agaricales</taxon>
        <taxon>Marasmiineae</taxon>
        <taxon>Mycenaceae</taxon>
        <taxon>Roridomyces</taxon>
    </lineage>
</organism>
<feature type="repeat" description="WD" evidence="3">
    <location>
        <begin position="1174"/>
        <end position="1213"/>
    </location>
</feature>
<evidence type="ECO:0000256" key="1">
    <source>
        <dbReference type="ARBA" id="ARBA00022574"/>
    </source>
</evidence>
<evidence type="ECO:0000313" key="5">
    <source>
        <dbReference type="EMBL" id="KAJ7628894.1"/>
    </source>
</evidence>
<dbReference type="EMBL" id="JARKIF010000010">
    <property type="protein sequence ID" value="KAJ7628894.1"/>
    <property type="molecule type" value="Genomic_DNA"/>
</dbReference>
<feature type="repeat" description="WD" evidence="3">
    <location>
        <begin position="1300"/>
        <end position="1341"/>
    </location>
</feature>
<feature type="repeat" description="WD" evidence="3">
    <location>
        <begin position="885"/>
        <end position="917"/>
    </location>
</feature>
<proteinExistence type="predicted"/>
<feature type="repeat" description="WD" evidence="3">
    <location>
        <begin position="1089"/>
        <end position="1130"/>
    </location>
</feature>
<feature type="domain" description="Nephrocystin 3-like N-terminal" evidence="4">
    <location>
        <begin position="242"/>
        <end position="405"/>
    </location>
</feature>
<feature type="repeat" description="WD" evidence="3">
    <location>
        <begin position="1257"/>
        <end position="1290"/>
    </location>
</feature>
<sequence length="1397" mass="153809">MFLPYLGKDHLYPNDPNGSPGLVEFRLGFSMKLDAATHAMNASLTSVKDLKSLLSHLGDNYRGVQTLLSLAVAASELNSFAKAVFASINEVNKLLQEQDDCDNEVRDLVGKMAECLGAIADVKKIAREDLLQVLETVDLLLCDTASFVGRYRSQSASSRFFSLIRSDKMRDELALLTARFSTFDRKFDRGIAVQTASTTEKIHAQVLTDSDSQLLRNLKPGGFVHEPQECMADTRVDILRVITDWARTADGPNTFWLRGHPGTGKSAIAATVRTILHGERRLGASFFFRREDSATQTPKALWCSIAHDLALQSPVIIRPKIIEQLRDQKVEPNSWGYTDVLSKLITGPLELPPGEDDDRPLVVVIDALDECGGFEHWQPYQKQVIPVLSRLQSLRLRIKIFITSRNDAYIKSVLGSNGLHDCQVLEVGDNTTSKSTEDIKKYLEHGFADIAAESTTIKQPWPDPASLQLLANTAAGLFIWASTVLKLVGDGNPPKTLDAIIKTGTIVSSNGDPLAHLYNAILTSRFTQAEHISAFTAVVGAIITARTPLPAADLVQLLSGEQLDEYDVEMVYKKLASVLDTGSGLRFLHQSFPDFILALPVQNPFHYAKGTHERRMGSACLATMEGELHFNMANIETSYVMNADIPDLPERIPLYIWYGCRFWTSHIQHNDDPTLVQRVTDFFYLRFFFWLEVIDSRGGEGAVSALETLLEWEQLNDELRLLTQDTLTFVRYATPARLSIPQIYLSAIPFAPTGSRLRQLYAGRIANFVQSGGDVAWHPHQAVFYGHSCAVTSVSFSHDSKRICSASEDQTIKISNADIWNVENDRNDHGNLTLLGHTDIVNSVVFTPDDRRVVSASHDGNIIAWDPNLKMSQEVGRIALSGIKVYSVAVSPKHIVAGLDDHSVRVWDLNTYQQLASLVGHTGIVRSVTCSGNHALISGSNDGSIRVWDADTFSPVGEPLMGHEGQVLAVAISSDGTLIASGSYDEKVRIWDLQSQELLGVPLTGHIDPVTCVAFSWDKTILVSGSDDWKILLWDVQSGNRIGRVLEDHLLNIRGVAFSPDGKYLVSSDNDATIRLWSVHLAKQVADSPPGHTDYVNCVCFSPVDAVFASASYDSTIRIWDSSTYQQIGEPLTGHTNFIESIAFSRDGKQLVSGSHDCTVRSWDVHTQTEIVVLTGHTMAVGSIAVSPDLIASSSLDRIIKFWSIETHAEVASFSDGHEDLVVCIRFSPDASVFATASRDHTIRLWHAETHEPIGTLRGHTDSVQCIAFSPDSLSLVSGSPDGSILFWNILTHEQLGGPIQAHDSYVLSLDISPDGQFVVSGSEDCSVRLWDFQSRARVGGIFDGHTRPVCSVAFAPTGRKIVSGARDCTTRLWDAEISNPQNFNLLLRGSNIFPPM</sequence>
<comment type="caution">
    <text evidence="5">The sequence shown here is derived from an EMBL/GenBank/DDBJ whole genome shotgun (WGS) entry which is preliminary data.</text>
</comment>
<dbReference type="SUPFAM" id="SSF52540">
    <property type="entry name" value="P-loop containing nucleoside triphosphate hydrolases"/>
    <property type="match status" value="1"/>
</dbReference>
<dbReference type="InterPro" id="IPR020472">
    <property type="entry name" value="WD40_PAC1"/>
</dbReference>
<dbReference type="PROSITE" id="PS50294">
    <property type="entry name" value="WD_REPEATS_REGION"/>
    <property type="match status" value="13"/>
</dbReference>
<dbReference type="InterPro" id="IPR036322">
    <property type="entry name" value="WD40_repeat_dom_sf"/>
</dbReference>
<dbReference type="InterPro" id="IPR019775">
    <property type="entry name" value="WD40_repeat_CS"/>
</dbReference>
<dbReference type="InterPro" id="IPR015943">
    <property type="entry name" value="WD40/YVTN_repeat-like_dom_sf"/>
</dbReference>
<dbReference type="GO" id="GO:1990234">
    <property type="term" value="C:transferase complex"/>
    <property type="evidence" value="ECO:0007669"/>
    <property type="project" value="UniProtKB-ARBA"/>
</dbReference>
<feature type="repeat" description="WD" evidence="3">
    <location>
        <begin position="784"/>
        <end position="814"/>
    </location>
</feature>
<dbReference type="SUPFAM" id="SSF50978">
    <property type="entry name" value="WD40 repeat-like"/>
    <property type="match status" value="2"/>
</dbReference>
<name>A0AAD7BRU0_9AGAR</name>
<dbReference type="Gene3D" id="3.40.50.300">
    <property type="entry name" value="P-loop containing nucleotide triphosphate hydrolases"/>
    <property type="match status" value="1"/>
</dbReference>
<dbReference type="PROSITE" id="PS50082">
    <property type="entry name" value="WD_REPEATS_2"/>
    <property type="match status" value="14"/>
</dbReference>
<evidence type="ECO:0000313" key="6">
    <source>
        <dbReference type="Proteomes" id="UP001221142"/>
    </source>
</evidence>
<protein>
    <submittedName>
        <fullName evidence="5">WD40-repeat-containing domain protein</fullName>
    </submittedName>
</protein>
<feature type="repeat" description="WD" evidence="3">
    <location>
        <begin position="1215"/>
        <end position="1256"/>
    </location>
</feature>
<evidence type="ECO:0000256" key="2">
    <source>
        <dbReference type="ARBA" id="ARBA00022737"/>
    </source>
</evidence>